<dbReference type="KEGG" id="lmq:LMM7_0706"/>
<dbReference type="AlphaFoldDB" id="A0A0E0UTP0"/>
<keyword evidence="1" id="KW-1133">Transmembrane helix</keyword>
<dbReference type="GO" id="GO:0005886">
    <property type="term" value="C:plasma membrane"/>
    <property type="evidence" value="ECO:0007669"/>
    <property type="project" value="TreeGrafter"/>
</dbReference>
<name>A0A0E0UTP0_LISMM</name>
<feature type="transmembrane region" description="Helical" evidence="1">
    <location>
        <begin position="100"/>
        <end position="123"/>
    </location>
</feature>
<dbReference type="EMBL" id="CP002816">
    <property type="protein sequence ID" value="AEH91711.1"/>
    <property type="molecule type" value="Genomic_DNA"/>
</dbReference>
<dbReference type="Pfam" id="PF05656">
    <property type="entry name" value="DUF805"/>
    <property type="match status" value="1"/>
</dbReference>
<evidence type="ECO:0000256" key="1">
    <source>
        <dbReference type="SAM" id="Phobius"/>
    </source>
</evidence>
<dbReference type="PANTHER" id="PTHR34980">
    <property type="entry name" value="INNER MEMBRANE PROTEIN-RELATED-RELATED"/>
    <property type="match status" value="1"/>
</dbReference>
<keyword evidence="1" id="KW-0812">Transmembrane</keyword>
<reference evidence="2 3" key="1">
    <citation type="journal article" date="2011" name="J. Bacteriol.">
        <title>Genome sequence of the nonpathogenic Listeria monocytogenes serovar 4a strain M7.</title>
        <authorList>
            <person name="Chen J."/>
            <person name="Xia Y."/>
            <person name="Cheng C."/>
            <person name="Fang C."/>
            <person name="Shan Y."/>
            <person name="Jin G."/>
            <person name="Fang W."/>
        </authorList>
    </citation>
    <scope>NUCLEOTIDE SEQUENCE [LARGE SCALE GENOMIC DNA]</scope>
    <source>
        <strain evidence="2 3">M7</strain>
    </source>
</reference>
<evidence type="ECO:0000313" key="2">
    <source>
        <dbReference type="EMBL" id="AEH91711.1"/>
    </source>
</evidence>
<organism evidence="2 3">
    <name type="scientific">Listeria monocytogenes serotype 4a (strain M7)</name>
    <dbReference type="NCBI Taxonomy" id="1030009"/>
    <lineage>
        <taxon>Bacteria</taxon>
        <taxon>Bacillati</taxon>
        <taxon>Bacillota</taxon>
        <taxon>Bacilli</taxon>
        <taxon>Bacillales</taxon>
        <taxon>Listeriaceae</taxon>
        <taxon>Listeria</taxon>
    </lineage>
</organism>
<keyword evidence="1" id="KW-0472">Membrane</keyword>
<proteinExistence type="predicted"/>
<feature type="transmembrane region" description="Helical" evidence="1">
    <location>
        <begin position="64"/>
        <end position="88"/>
    </location>
</feature>
<protein>
    <submittedName>
        <fullName evidence="2">Inner membrane protein YhaI</fullName>
    </submittedName>
</protein>
<sequence>MGFLEAYKSFWKNYINFNGRSSRSAYWYAMLGNGIILVALYICLAVSGFSLFMTGGTGATRVSGGLAIVFIIALWAYLLAILIPAISITVRRFHDSGKSGFMALLYFVPGVGSLLILIFMCFASDAANQYGESSDDI</sequence>
<dbReference type="PANTHER" id="PTHR34980:SF2">
    <property type="entry name" value="INNER MEMBRANE PROTEIN YHAH-RELATED"/>
    <property type="match status" value="1"/>
</dbReference>
<accession>A0A0E0UTP0</accession>
<dbReference type="HOGENOM" id="CLU_093674_3_2_9"/>
<gene>
    <name evidence="2" type="ordered locus">LMM7_0706</name>
</gene>
<feature type="transmembrane region" description="Helical" evidence="1">
    <location>
        <begin position="26"/>
        <end position="52"/>
    </location>
</feature>
<evidence type="ECO:0000313" key="3">
    <source>
        <dbReference type="Proteomes" id="UP000000486"/>
    </source>
</evidence>
<dbReference type="InterPro" id="IPR008523">
    <property type="entry name" value="DUF805"/>
</dbReference>
<dbReference type="Proteomes" id="UP000000486">
    <property type="component" value="Chromosome"/>
</dbReference>
<dbReference type="PATRIC" id="fig|1030009.3.peg.695"/>
<dbReference type="RefSeq" id="WP_003729396.1">
    <property type="nucleotide sequence ID" value="NC_017537.1"/>
</dbReference>